<feature type="transmembrane region" description="Helical" evidence="1">
    <location>
        <begin position="28"/>
        <end position="48"/>
    </location>
</feature>
<protein>
    <submittedName>
        <fullName evidence="2">Uncharacterized protein</fullName>
    </submittedName>
</protein>
<keyword evidence="1" id="KW-1133">Transmembrane helix</keyword>
<comment type="caution">
    <text evidence="2">The sequence shown here is derived from an EMBL/GenBank/DDBJ whole genome shotgun (WGS) entry which is preliminary data.</text>
</comment>
<name>A0ABP7TEH8_9SPHN</name>
<reference evidence="3" key="1">
    <citation type="journal article" date="2019" name="Int. J. Syst. Evol. Microbiol.">
        <title>The Global Catalogue of Microorganisms (GCM) 10K type strain sequencing project: providing services to taxonomists for standard genome sequencing and annotation.</title>
        <authorList>
            <consortium name="The Broad Institute Genomics Platform"/>
            <consortium name="The Broad Institute Genome Sequencing Center for Infectious Disease"/>
            <person name="Wu L."/>
            <person name="Ma J."/>
        </authorList>
    </citation>
    <scope>NUCLEOTIDE SEQUENCE [LARGE SCALE GENOMIC DNA]</scope>
    <source>
        <strain evidence="3">JCM 17563</strain>
    </source>
</reference>
<evidence type="ECO:0000313" key="3">
    <source>
        <dbReference type="Proteomes" id="UP001500235"/>
    </source>
</evidence>
<gene>
    <name evidence="2" type="ORF">GCM10022280_27190</name>
</gene>
<sequence length="149" mass="16080">MVIGLAFWLLTLSTCAYAWTRGGRDGRLAAGLILGASLLSVPATLIGAHWARTEQAVFVIDIALLAGLYALALRSQRYFVIWLAGLHLVAVISHMSTLLAPDFAPRIYRALSNFWAVPMSLVMFFGIRADVRSAFLGNGIGDASQDPTT</sequence>
<evidence type="ECO:0000256" key="1">
    <source>
        <dbReference type="SAM" id="Phobius"/>
    </source>
</evidence>
<feature type="transmembrane region" description="Helical" evidence="1">
    <location>
        <begin position="55"/>
        <end position="73"/>
    </location>
</feature>
<proteinExistence type="predicted"/>
<accession>A0ABP7TEH8</accession>
<keyword evidence="1" id="KW-0472">Membrane</keyword>
<organism evidence="2 3">
    <name type="scientific">Sphingomonas swuensis</name>
    <dbReference type="NCBI Taxonomy" id="977800"/>
    <lineage>
        <taxon>Bacteria</taxon>
        <taxon>Pseudomonadati</taxon>
        <taxon>Pseudomonadota</taxon>
        <taxon>Alphaproteobacteria</taxon>
        <taxon>Sphingomonadales</taxon>
        <taxon>Sphingomonadaceae</taxon>
        <taxon>Sphingomonas</taxon>
    </lineage>
</organism>
<feature type="transmembrane region" description="Helical" evidence="1">
    <location>
        <begin position="79"/>
        <end position="100"/>
    </location>
</feature>
<dbReference type="Proteomes" id="UP001500235">
    <property type="component" value="Unassembled WGS sequence"/>
</dbReference>
<feature type="transmembrane region" description="Helical" evidence="1">
    <location>
        <begin position="107"/>
        <end position="127"/>
    </location>
</feature>
<dbReference type="RefSeq" id="WP_344707937.1">
    <property type="nucleotide sequence ID" value="NZ_BAABBQ010000001.1"/>
</dbReference>
<keyword evidence="1" id="KW-0812">Transmembrane</keyword>
<evidence type="ECO:0000313" key="2">
    <source>
        <dbReference type="EMBL" id="GAA4024865.1"/>
    </source>
</evidence>
<keyword evidence="3" id="KW-1185">Reference proteome</keyword>
<dbReference type="EMBL" id="BAABBQ010000001">
    <property type="protein sequence ID" value="GAA4024865.1"/>
    <property type="molecule type" value="Genomic_DNA"/>
</dbReference>